<dbReference type="PANTHER" id="PTHR39328:SF1">
    <property type="entry name" value="BLL2871 PROTEIN"/>
    <property type="match status" value="1"/>
</dbReference>
<dbReference type="PANTHER" id="PTHR39328">
    <property type="entry name" value="BLL2871 PROTEIN"/>
    <property type="match status" value="1"/>
</dbReference>
<accession>A0A6M4ITA1</accession>
<evidence type="ECO:0000313" key="2">
    <source>
        <dbReference type="Proteomes" id="UP000500938"/>
    </source>
</evidence>
<dbReference type="Gene3D" id="3.60.20.10">
    <property type="entry name" value="Glutamine Phosphoribosylpyrophosphate, subunit 1, domain 1"/>
    <property type="match status" value="1"/>
</dbReference>
<name>A0A6M4ITA1_9BACT</name>
<dbReference type="InterPro" id="IPR010430">
    <property type="entry name" value="DUF1028"/>
</dbReference>
<dbReference type="InterPro" id="IPR029055">
    <property type="entry name" value="Ntn_hydrolases_N"/>
</dbReference>
<proteinExistence type="predicted"/>
<gene>
    <name evidence="1" type="ORF">HKW67_18445</name>
</gene>
<sequence>MLTSLLRRVVGYAVALVALSVTVPRVAHATWSVIAVDAATGRVVIASATCVNNNDAFLMGIQAVVVPGKGVAACQAGVDGTHANQMLVYRELQKGTDPTRIIEMLSEDPAFQSRQFGILDLTGRSAGHSGLTNGYVSQDIQGRVPGTQIYYSIQGNILRPGEVIPNAVKAFLHTKGALTDRVMAALETADQYGGDSRCVCPPLPTDGSAPASPCEGRTSYIAYILMANANDASGDSHSNGTYAMYLTVVQPEQGGPNAIKAGENLNPVKTLRARYDVWRKRMPKSFS</sequence>
<keyword evidence="2" id="KW-1185">Reference proteome</keyword>
<dbReference type="Pfam" id="PF06267">
    <property type="entry name" value="DUF1028"/>
    <property type="match status" value="1"/>
</dbReference>
<reference evidence="1 2" key="1">
    <citation type="submission" date="2020-05" db="EMBL/GenBank/DDBJ databases">
        <title>Complete genome sequence of Gemmatimonas greenlandica TET16.</title>
        <authorList>
            <person name="Zeng Y."/>
        </authorList>
    </citation>
    <scope>NUCLEOTIDE SEQUENCE [LARGE SCALE GENOMIC DNA]</scope>
    <source>
        <strain evidence="1 2">TET16</strain>
    </source>
</reference>
<dbReference type="EMBL" id="CP053085">
    <property type="protein sequence ID" value="QJR37348.1"/>
    <property type="molecule type" value="Genomic_DNA"/>
</dbReference>
<dbReference type="KEGG" id="ggr:HKW67_18445"/>
<organism evidence="1 2">
    <name type="scientific">Gemmatimonas groenlandica</name>
    <dbReference type="NCBI Taxonomy" id="2732249"/>
    <lineage>
        <taxon>Bacteria</taxon>
        <taxon>Pseudomonadati</taxon>
        <taxon>Gemmatimonadota</taxon>
        <taxon>Gemmatimonadia</taxon>
        <taxon>Gemmatimonadales</taxon>
        <taxon>Gemmatimonadaceae</taxon>
        <taxon>Gemmatimonas</taxon>
    </lineage>
</organism>
<dbReference type="Proteomes" id="UP000500938">
    <property type="component" value="Chromosome"/>
</dbReference>
<evidence type="ECO:0000313" key="1">
    <source>
        <dbReference type="EMBL" id="QJR37348.1"/>
    </source>
</evidence>
<dbReference type="AlphaFoldDB" id="A0A6M4ITA1"/>
<dbReference type="SUPFAM" id="SSF56235">
    <property type="entry name" value="N-terminal nucleophile aminohydrolases (Ntn hydrolases)"/>
    <property type="match status" value="1"/>
</dbReference>
<dbReference type="RefSeq" id="WP_171226783.1">
    <property type="nucleotide sequence ID" value="NZ_CP053085.1"/>
</dbReference>
<protein>
    <submittedName>
        <fullName evidence="1">DUF1028 domain-containing protein</fullName>
    </submittedName>
</protein>